<keyword evidence="5 7" id="KW-1133">Transmembrane helix</keyword>
<dbReference type="InterPro" id="IPR000515">
    <property type="entry name" value="MetI-like"/>
</dbReference>
<dbReference type="PANTHER" id="PTHR30193">
    <property type="entry name" value="ABC TRANSPORTER PERMEASE PROTEIN"/>
    <property type="match status" value="1"/>
</dbReference>
<proteinExistence type="inferred from homology"/>
<evidence type="ECO:0000256" key="2">
    <source>
        <dbReference type="ARBA" id="ARBA00022448"/>
    </source>
</evidence>
<gene>
    <name evidence="9" type="ORF">DFR50_10682</name>
</gene>
<feature type="domain" description="ABC transmembrane type-1" evidence="8">
    <location>
        <begin position="67"/>
        <end position="279"/>
    </location>
</feature>
<feature type="transmembrane region" description="Helical" evidence="7">
    <location>
        <begin position="258"/>
        <end position="279"/>
    </location>
</feature>
<comment type="caution">
    <text evidence="9">The sequence shown here is derived from an EMBL/GenBank/DDBJ whole genome shotgun (WGS) entry which is preliminary data.</text>
</comment>
<evidence type="ECO:0000256" key="1">
    <source>
        <dbReference type="ARBA" id="ARBA00004651"/>
    </source>
</evidence>
<accession>A0A366FQ01</accession>
<feature type="transmembrane region" description="Helical" evidence="7">
    <location>
        <begin position="72"/>
        <end position="94"/>
    </location>
</feature>
<keyword evidence="2 7" id="KW-0813">Transport</keyword>
<dbReference type="PANTHER" id="PTHR30193:SF41">
    <property type="entry name" value="DIACETYLCHITOBIOSE UPTAKE SYSTEM PERMEASE PROTEIN NGCF"/>
    <property type="match status" value="1"/>
</dbReference>
<evidence type="ECO:0000313" key="9">
    <source>
        <dbReference type="EMBL" id="RBP16120.1"/>
    </source>
</evidence>
<organism evidence="9 10">
    <name type="scientific">Roseiarcus fermentans</name>
    <dbReference type="NCBI Taxonomy" id="1473586"/>
    <lineage>
        <taxon>Bacteria</taxon>
        <taxon>Pseudomonadati</taxon>
        <taxon>Pseudomonadota</taxon>
        <taxon>Alphaproteobacteria</taxon>
        <taxon>Hyphomicrobiales</taxon>
        <taxon>Roseiarcaceae</taxon>
        <taxon>Roseiarcus</taxon>
    </lineage>
</organism>
<sequence>MSANGWTTLVVFLPPALLIFTVFVALPMTEAAWYGFFNWNGYGRPEKFVGLKNYQQLFGNATFLRSLVNNGLIIAVSLLVQLPLALGIAMMVAGRIVGAAWFRMIFFLPYILADVAAGLIWRFMFDGGFGLPSLVTGALGIAPYYLLADKTWAFSAVLIVTLWKYFGFHMMLYVAGLQSIDKSLLEAAEMDGASAFQRFWHITLPLLGPMIRLSIFFSVVGALQLFDVIVPLTGGGPFETTNTMVSFLYYFGITRMRVGFGSAVGVVLFIICVTFAFGYRRIFMRDD</sequence>
<feature type="transmembrane region" description="Helical" evidence="7">
    <location>
        <begin position="152"/>
        <end position="175"/>
    </location>
</feature>
<evidence type="ECO:0000256" key="3">
    <source>
        <dbReference type="ARBA" id="ARBA00022475"/>
    </source>
</evidence>
<dbReference type="GO" id="GO:0055085">
    <property type="term" value="P:transmembrane transport"/>
    <property type="evidence" value="ECO:0007669"/>
    <property type="project" value="InterPro"/>
</dbReference>
<dbReference type="Pfam" id="PF00528">
    <property type="entry name" value="BPD_transp_1"/>
    <property type="match status" value="1"/>
</dbReference>
<dbReference type="Proteomes" id="UP000253529">
    <property type="component" value="Unassembled WGS sequence"/>
</dbReference>
<name>A0A366FQ01_9HYPH</name>
<evidence type="ECO:0000256" key="4">
    <source>
        <dbReference type="ARBA" id="ARBA00022692"/>
    </source>
</evidence>
<dbReference type="CDD" id="cd06261">
    <property type="entry name" value="TM_PBP2"/>
    <property type="match status" value="1"/>
</dbReference>
<dbReference type="SUPFAM" id="SSF161098">
    <property type="entry name" value="MetI-like"/>
    <property type="match status" value="1"/>
</dbReference>
<comment type="similarity">
    <text evidence="7">Belongs to the binding-protein-dependent transport system permease family.</text>
</comment>
<evidence type="ECO:0000256" key="7">
    <source>
        <dbReference type="RuleBase" id="RU363032"/>
    </source>
</evidence>
<dbReference type="GO" id="GO:0005886">
    <property type="term" value="C:plasma membrane"/>
    <property type="evidence" value="ECO:0007669"/>
    <property type="project" value="UniProtKB-SubCell"/>
</dbReference>
<evidence type="ECO:0000256" key="5">
    <source>
        <dbReference type="ARBA" id="ARBA00022989"/>
    </source>
</evidence>
<dbReference type="AlphaFoldDB" id="A0A366FQ01"/>
<comment type="subcellular location">
    <subcellularLocation>
        <location evidence="1 7">Cell membrane</location>
        <topology evidence="1 7">Multi-pass membrane protein</topology>
    </subcellularLocation>
</comment>
<reference evidence="9 10" key="1">
    <citation type="submission" date="2018-06" db="EMBL/GenBank/DDBJ databases">
        <title>Genomic Encyclopedia of Type Strains, Phase IV (KMG-IV): sequencing the most valuable type-strain genomes for metagenomic binning, comparative biology and taxonomic classification.</title>
        <authorList>
            <person name="Goeker M."/>
        </authorList>
    </citation>
    <scope>NUCLEOTIDE SEQUENCE [LARGE SCALE GENOMIC DNA]</scope>
    <source>
        <strain evidence="9 10">DSM 24875</strain>
    </source>
</reference>
<dbReference type="OrthoDB" id="9805108at2"/>
<keyword evidence="10" id="KW-1185">Reference proteome</keyword>
<dbReference type="EMBL" id="QNRK01000006">
    <property type="protein sequence ID" value="RBP16120.1"/>
    <property type="molecule type" value="Genomic_DNA"/>
</dbReference>
<dbReference type="Gene3D" id="1.10.3720.10">
    <property type="entry name" value="MetI-like"/>
    <property type="match status" value="1"/>
</dbReference>
<keyword evidence="4 7" id="KW-0812">Transmembrane</keyword>
<feature type="transmembrane region" description="Helical" evidence="7">
    <location>
        <begin position="100"/>
        <end position="121"/>
    </location>
</feature>
<evidence type="ECO:0000259" key="8">
    <source>
        <dbReference type="PROSITE" id="PS50928"/>
    </source>
</evidence>
<dbReference type="RefSeq" id="WP_113888447.1">
    <property type="nucleotide sequence ID" value="NZ_QNRK01000006.1"/>
</dbReference>
<feature type="transmembrane region" description="Helical" evidence="7">
    <location>
        <begin position="6"/>
        <end position="26"/>
    </location>
</feature>
<feature type="transmembrane region" description="Helical" evidence="7">
    <location>
        <begin position="128"/>
        <end position="146"/>
    </location>
</feature>
<keyword evidence="3" id="KW-1003">Cell membrane</keyword>
<dbReference type="InterPro" id="IPR051393">
    <property type="entry name" value="ABC_transporter_permease"/>
</dbReference>
<evidence type="ECO:0000313" key="10">
    <source>
        <dbReference type="Proteomes" id="UP000253529"/>
    </source>
</evidence>
<protein>
    <submittedName>
        <fullName evidence="9">Carbohydrate ABC transporter membrane protein 1 (CUT1 family)</fullName>
    </submittedName>
</protein>
<keyword evidence="6 7" id="KW-0472">Membrane</keyword>
<dbReference type="InterPro" id="IPR035906">
    <property type="entry name" value="MetI-like_sf"/>
</dbReference>
<dbReference type="PROSITE" id="PS50928">
    <property type="entry name" value="ABC_TM1"/>
    <property type="match status" value="1"/>
</dbReference>
<evidence type="ECO:0000256" key="6">
    <source>
        <dbReference type="ARBA" id="ARBA00023136"/>
    </source>
</evidence>